<reference evidence="1 2" key="1">
    <citation type="submission" date="2015-07" db="EMBL/GenBank/DDBJ databases">
        <title>The genome of Habropoda laboriosa.</title>
        <authorList>
            <person name="Pan H."/>
            <person name="Kapheim K."/>
        </authorList>
    </citation>
    <scope>NUCLEOTIDE SEQUENCE [LARGE SCALE GENOMIC DNA]</scope>
    <source>
        <strain evidence="1">0110345459</strain>
    </source>
</reference>
<keyword evidence="2" id="KW-1185">Reference proteome</keyword>
<accession>A0A0L7QM90</accession>
<dbReference type="AlphaFoldDB" id="A0A0L7QM90"/>
<dbReference type="Proteomes" id="UP000053825">
    <property type="component" value="Unassembled WGS sequence"/>
</dbReference>
<dbReference type="EMBL" id="KQ414894">
    <property type="protein sequence ID" value="KOC59720.1"/>
    <property type="molecule type" value="Genomic_DNA"/>
</dbReference>
<dbReference type="PANTHER" id="PTHR37159:SF1">
    <property type="entry name" value="GH11867P"/>
    <property type="match status" value="1"/>
</dbReference>
<dbReference type="STRING" id="597456.A0A0L7QM90"/>
<dbReference type="PANTHER" id="PTHR37159">
    <property type="entry name" value="GH11867P"/>
    <property type="match status" value="1"/>
</dbReference>
<evidence type="ECO:0000313" key="2">
    <source>
        <dbReference type="Proteomes" id="UP000053825"/>
    </source>
</evidence>
<gene>
    <name evidence="1" type="ORF">WH47_09701</name>
</gene>
<organism evidence="1 2">
    <name type="scientific">Habropoda laboriosa</name>
    <dbReference type="NCBI Taxonomy" id="597456"/>
    <lineage>
        <taxon>Eukaryota</taxon>
        <taxon>Metazoa</taxon>
        <taxon>Ecdysozoa</taxon>
        <taxon>Arthropoda</taxon>
        <taxon>Hexapoda</taxon>
        <taxon>Insecta</taxon>
        <taxon>Pterygota</taxon>
        <taxon>Neoptera</taxon>
        <taxon>Endopterygota</taxon>
        <taxon>Hymenoptera</taxon>
        <taxon>Apocrita</taxon>
        <taxon>Aculeata</taxon>
        <taxon>Apoidea</taxon>
        <taxon>Anthophila</taxon>
        <taxon>Apidae</taxon>
        <taxon>Habropoda</taxon>
    </lineage>
</organism>
<name>A0A0L7QM90_9HYME</name>
<protein>
    <submittedName>
        <fullName evidence="1">Uncharacterized protein</fullName>
    </submittedName>
</protein>
<sequence>MELEWLKPELPPFFNEKKFLCGQQMFSNNVFTMMVAKLCGLISLFAIPSIKDVLIFTRQSGAPCVAFRRYVSTILHTWIWYGKKPGIENEFLESLKIVRKKHCVAFRRSSNAGLSRISQLDMALAQFGFMGFTLLGGDYLGVNNSSEELEGMIHFWHVIGSMLGMDEKYNICSGSVEETRALCRRLLDEIFLPSLATNDKDFNKMSRLLIESLWPVNPYMESRAFIAFTLILASETATNNNHSLKIDLSSLSWYSRFILNLQMMVHKYLLPPAHWWSKFFRTFFNEQMRLAIYLTERFPFLAFWNFGIAGSYVDIYKYRVM</sequence>
<evidence type="ECO:0000313" key="1">
    <source>
        <dbReference type="EMBL" id="KOC59720.1"/>
    </source>
</evidence>
<dbReference type="OrthoDB" id="6361347at2759"/>
<proteinExistence type="predicted"/>